<reference evidence="1 2" key="1">
    <citation type="submission" date="2013-11" db="EMBL/GenBank/DDBJ databases">
        <title>Genome sequencing of Stegodyphus mimosarum.</title>
        <authorList>
            <person name="Bechsgaard J."/>
        </authorList>
    </citation>
    <scope>NUCLEOTIDE SEQUENCE [LARGE SCALE GENOMIC DNA]</scope>
</reference>
<keyword evidence="2" id="KW-1185">Reference proteome</keyword>
<feature type="non-terminal residue" evidence="1">
    <location>
        <position position="35"/>
    </location>
</feature>
<sequence>MLHICKTMKTPIQPTCSPGIEPRSNDQCLATLLPS</sequence>
<evidence type="ECO:0000313" key="1">
    <source>
        <dbReference type="EMBL" id="KFM80746.1"/>
    </source>
</evidence>
<gene>
    <name evidence="1" type="ORF">X975_11182</name>
</gene>
<name>A0A087UTQ7_STEMI</name>
<organism evidence="1 2">
    <name type="scientific">Stegodyphus mimosarum</name>
    <name type="common">African social velvet spider</name>
    <dbReference type="NCBI Taxonomy" id="407821"/>
    <lineage>
        <taxon>Eukaryota</taxon>
        <taxon>Metazoa</taxon>
        <taxon>Ecdysozoa</taxon>
        <taxon>Arthropoda</taxon>
        <taxon>Chelicerata</taxon>
        <taxon>Arachnida</taxon>
        <taxon>Araneae</taxon>
        <taxon>Araneomorphae</taxon>
        <taxon>Entelegynae</taxon>
        <taxon>Eresoidea</taxon>
        <taxon>Eresidae</taxon>
        <taxon>Stegodyphus</taxon>
    </lineage>
</organism>
<evidence type="ECO:0000313" key="2">
    <source>
        <dbReference type="Proteomes" id="UP000054359"/>
    </source>
</evidence>
<proteinExistence type="predicted"/>
<accession>A0A087UTQ7</accession>
<dbReference type="Proteomes" id="UP000054359">
    <property type="component" value="Unassembled WGS sequence"/>
</dbReference>
<dbReference type="AlphaFoldDB" id="A0A087UTQ7"/>
<dbReference type="EMBL" id="KK121568">
    <property type="protein sequence ID" value="KFM80746.1"/>
    <property type="molecule type" value="Genomic_DNA"/>
</dbReference>
<protein>
    <submittedName>
        <fullName evidence="1">Uncharacterized protein</fullName>
    </submittedName>
</protein>